<dbReference type="Gene3D" id="3.30.1410.10">
    <property type="entry name" value="GTP cyclohydrolase I feedback regulatory protein GFRP"/>
    <property type="match status" value="1"/>
</dbReference>
<gene>
    <name evidence="11" type="primary">gfrp-1</name>
    <name evidence="9" type="synonym">Cbr-gfrp-1</name>
    <name evidence="12" type="synonym">coa-1</name>
    <name evidence="11" type="ORF">CBG01663</name>
    <name evidence="12" type="ORF">CBG30456</name>
    <name evidence="9" type="ORF">CBG_01663</name>
</gene>
<dbReference type="HOGENOM" id="CLU_1579895_0_0_1"/>
<keyword evidence="7" id="KW-0539">Nucleus</keyword>
<protein>
    <recommendedName>
        <fullName evidence="4">GTP cyclohydrolase 1 feedback regulatory protein</fullName>
    </recommendedName>
    <alternativeName>
        <fullName evidence="8">GTP cyclohydrolase I feedback regulatory protein</fullName>
    </alternativeName>
</protein>
<dbReference type="FunFam" id="3.30.1410.10:FF:000001">
    <property type="entry name" value="GTP cyclohydrolase 1 feedback regulatory protein"/>
    <property type="match status" value="1"/>
</dbReference>
<dbReference type="EMBL" id="HE601298">
    <property type="protein sequence ID" value="CAP22957.2"/>
    <property type="molecule type" value="Genomic_DNA"/>
</dbReference>
<dbReference type="Proteomes" id="UP000008549">
    <property type="component" value="Unassembled WGS sequence"/>
</dbReference>
<evidence type="ECO:0000256" key="1">
    <source>
        <dbReference type="ARBA" id="ARBA00004126"/>
    </source>
</evidence>
<dbReference type="WormBase" id="CBG01663">
    <property type="protein sequence ID" value="CBP44246"/>
    <property type="gene ID" value="WBGene00024866"/>
    <property type="gene designation" value="Cbr-gfrp-1"/>
</dbReference>
<evidence type="ECO:0000256" key="3">
    <source>
        <dbReference type="ARBA" id="ARBA00007605"/>
    </source>
</evidence>
<dbReference type="PANTHER" id="PTHR16852:SF2">
    <property type="entry name" value="GTP CYCLOHYDROLASE 1 FEEDBACK REGULATORY PROTEIN"/>
    <property type="match status" value="1"/>
</dbReference>
<keyword evidence="10" id="KW-1185">Reference proteome</keyword>
<dbReference type="STRING" id="6238.A8WR49"/>
<dbReference type="InterPro" id="IPR036717">
    <property type="entry name" value="GFRP_sf"/>
</dbReference>
<evidence type="ECO:0000256" key="2">
    <source>
        <dbReference type="ARBA" id="ARBA00004514"/>
    </source>
</evidence>
<evidence type="ECO:0000256" key="8">
    <source>
        <dbReference type="ARBA" id="ARBA00032599"/>
    </source>
</evidence>
<dbReference type="GO" id="GO:0005737">
    <property type="term" value="C:cytoplasm"/>
    <property type="evidence" value="ECO:0000318"/>
    <property type="project" value="GO_Central"/>
</dbReference>
<proteinExistence type="inferred from homology"/>
<organism evidence="9 10">
    <name type="scientific">Caenorhabditis briggsae</name>
    <dbReference type="NCBI Taxonomy" id="6238"/>
    <lineage>
        <taxon>Eukaryota</taxon>
        <taxon>Metazoa</taxon>
        <taxon>Ecdysozoa</taxon>
        <taxon>Nematoda</taxon>
        <taxon>Chromadorea</taxon>
        <taxon>Rhabditida</taxon>
        <taxon>Rhabditina</taxon>
        <taxon>Rhabditomorpha</taxon>
        <taxon>Rhabditoidea</taxon>
        <taxon>Rhabditidae</taxon>
        <taxon>Peloderinae</taxon>
        <taxon>Caenorhabditis</taxon>
    </lineage>
</organism>
<dbReference type="WormBase" id="CBG30456">
    <property type="protein sequence ID" value="CBP42378"/>
    <property type="gene ID" value="WBGene00270608"/>
    <property type="gene designation" value="Cbr-coa-1"/>
</dbReference>
<keyword evidence="6" id="KW-0472">Membrane</keyword>
<evidence type="ECO:0000313" key="10">
    <source>
        <dbReference type="Proteomes" id="UP000008549"/>
    </source>
</evidence>
<reference evidence="9 10" key="1">
    <citation type="journal article" date="2003" name="PLoS Biol.">
        <title>The genome sequence of Caenorhabditis briggsae: a platform for comparative genomics.</title>
        <authorList>
            <person name="Stein L.D."/>
            <person name="Bao Z."/>
            <person name="Blasiar D."/>
            <person name="Blumenthal T."/>
            <person name="Brent M.R."/>
            <person name="Chen N."/>
            <person name="Chinwalla A."/>
            <person name="Clarke L."/>
            <person name="Clee C."/>
            <person name="Coghlan A."/>
            <person name="Coulson A."/>
            <person name="D'Eustachio P."/>
            <person name="Fitch D.H."/>
            <person name="Fulton L.A."/>
            <person name="Fulton R.E."/>
            <person name="Griffiths-Jones S."/>
            <person name="Harris T.W."/>
            <person name="Hillier L.W."/>
            <person name="Kamath R."/>
            <person name="Kuwabara P.E."/>
            <person name="Mardis E.R."/>
            <person name="Marra M.A."/>
            <person name="Miner T.L."/>
            <person name="Minx P."/>
            <person name="Mullikin J.C."/>
            <person name="Plumb R.W."/>
            <person name="Rogers J."/>
            <person name="Schein J.E."/>
            <person name="Sohrmann M."/>
            <person name="Spieth J."/>
            <person name="Stajich J.E."/>
            <person name="Wei C."/>
            <person name="Willey D."/>
            <person name="Wilson R.K."/>
            <person name="Durbin R."/>
            <person name="Waterston R.H."/>
        </authorList>
    </citation>
    <scope>NUCLEOTIDE SEQUENCE [LARGE SCALE GENOMIC DNA]</scope>
    <source>
        <strain evidence="9 10">AF16</strain>
    </source>
</reference>
<keyword evidence="5" id="KW-0963">Cytoplasm</keyword>
<dbReference type="InterPro" id="IPR009112">
    <property type="entry name" value="GTP_CycHdrlase_I_reg"/>
</dbReference>
<dbReference type="GO" id="GO:0044549">
    <property type="term" value="F:GTP cyclohydrolase binding"/>
    <property type="evidence" value="ECO:0000318"/>
    <property type="project" value="GO_Central"/>
</dbReference>
<dbReference type="PANTHER" id="PTHR16852">
    <property type="entry name" value="GTP CYCLOHYDROLASE 1 FEEDBACK REGULATORY PROTEIN"/>
    <property type="match status" value="1"/>
</dbReference>
<evidence type="ECO:0000313" key="12">
    <source>
        <dbReference type="WormBase" id="CBG30456"/>
    </source>
</evidence>
<name>A8WR49_CAEBR</name>
<dbReference type="GO" id="GO:0031965">
    <property type="term" value="C:nuclear membrane"/>
    <property type="evidence" value="ECO:0007669"/>
    <property type="project" value="UniProtKB-SubCell"/>
</dbReference>
<dbReference type="GO" id="GO:0005634">
    <property type="term" value="C:nucleus"/>
    <property type="evidence" value="ECO:0000318"/>
    <property type="project" value="GO_Central"/>
</dbReference>
<comment type="subcellular location">
    <subcellularLocation>
        <location evidence="2">Cytoplasm</location>
        <location evidence="2">Cytosol</location>
    </subcellularLocation>
    <subcellularLocation>
        <location evidence="1">Nucleus membrane</location>
    </subcellularLocation>
</comment>
<dbReference type="Pfam" id="PF06399">
    <property type="entry name" value="GFRP"/>
    <property type="match status" value="1"/>
</dbReference>
<dbReference type="eggNOG" id="ENOG502S7H5">
    <property type="taxonomic scope" value="Eukaryota"/>
</dbReference>
<sequence>MVGDGESDAKLMEKLEAKLMKQLGNEFQEYITKWSPRKVLNQLEKEGWQVVAMAGIGQTCAWTLYKADPVQTTTLVKVAAGVFVMGSTGLYLAQKSVQWKVRKLPHYNESLKIVFEHPKALEAIGAPISVGSVELSDRVHNYVDKTTSRVSSFSFFSFDNYVYFSYEFL</sequence>
<evidence type="ECO:0000256" key="7">
    <source>
        <dbReference type="ARBA" id="ARBA00023242"/>
    </source>
</evidence>
<evidence type="ECO:0000313" key="9">
    <source>
        <dbReference type="EMBL" id="CAP22957.2"/>
    </source>
</evidence>
<dbReference type="GO" id="GO:0005829">
    <property type="term" value="C:cytosol"/>
    <property type="evidence" value="ECO:0007669"/>
    <property type="project" value="UniProtKB-SubCell"/>
</dbReference>
<evidence type="ECO:0000256" key="4">
    <source>
        <dbReference type="ARBA" id="ARBA00020099"/>
    </source>
</evidence>
<evidence type="ECO:0000256" key="6">
    <source>
        <dbReference type="ARBA" id="ARBA00023136"/>
    </source>
</evidence>
<evidence type="ECO:0000313" key="11">
    <source>
        <dbReference type="WormBase" id="CBG01663"/>
    </source>
</evidence>
<dbReference type="OMA" id="SCMEYIT"/>
<dbReference type="AlphaFoldDB" id="A8WR49"/>
<reference evidence="9 10" key="2">
    <citation type="journal article" date="2011" name="PLoS Genet.">
        <title>Caenorhabditis briggsae recombinant inbred line genotypes reveal inter-strain incompatibility and the evolution of recombination.</title>
        <authorList>
            <person name="Ross J.A."/>
            <person name="Koboldt D.C."/>
            <person name="Staisch J.E."/>
            <person name="Chamberlin H.M."/>
            <person name="Gupta B.P."/>
            <person name="Miller R.D."/>
            <person name="Baird S.E."/>
            <person name="Haag E.S."/>
        </authorList>
    </citation>
    <scope>NUCLEOTIDE SEQUENCE [LARGE SCALE GENOMIC DNA]</scope>
    <source>
        <strain evidence="9 10">AF16</strain>
    </source>
</reference>
<dbReference type="SUPFAM" id="SSF69761">
    <property type="entry name" value="GTP cyclohydrolase I feedback regulatory protein, GFRP"/>
    <property type="match status" value="1"/>
</dbReference>
<dbReference type="GO" id="GO:0009890">
    <property type="term" value="P:negative regulation of biosynthetic process"/>
    <property type="evidence" value="ECO:0007669"/>
    <property type="project" value="InterPro"/>
</dbReference>
<dbReference type="InParanoid" id="A8WR49"/>
<evidence type="ECO:0000256" key="5">
    <source>
        <dbReference type="ARBA" id="ARBA00022490"/>
    </source>
</evidence>
<comment type="similarity">
    <text evidence="3">Belongs to the GFRP family.</text>
</comment>
<accession>A8WR49</accession>